<dbReference type="InterPro" id="IPR023439">
    <property type="entry name" value="Mal_deCO2ase/Cit_lyase_ACP"/>
</dbReference>
<dbReference type="EMBL" id="JAFBDZ010000002">
    <property type="protein sequence ID" value="MBM7585384.1"/>
    <property type="molecule type" value="Genomic_DNA"/>
</dbReference>
<evidence type="ECO:0000256" key="3">
    <source>
        <dbReference type="ARBA" id="ARBA00022553"/>
    </source>
</evidence>
<dbReference type="Pfam" id="PF06857">
    <property type="entry name" value="ACP"/>
    <property type="match status" value="1"/>
</dbReference>
<reference evidence="5 6" key="1">
    <citation type="submission" date="2021-01" db="EMBL/GenBank/DDBJ databases">
        <title>Genomic Encyclopedia of Type Strains, Phase IV (KMG-IV): sequencing the most valuable type-strain genomes for metagenomic binning, comparative biology and taxonomic classification.</title>
        <authorList>
            <person name="Goeker M."/>
        </authorList>
    </citation>
    <scope>NUCLEOTIDE SEQUENCE [LARGE SCALE GENOMIC DNA]</scope>
    <source>
        <strain evidence="5 6">DSM 24834</strain>
    </source>
</reference>
<keyword evidence="3" id="KW-0597">Phosphoprotein</keyword>
<evidence type="ECO:0000313" key="6">
    <source>
        <dbReference type="Proteomes" id="UP001646157"/>
    </source>
</evidence>
<evidence type="ECO:0000256" key="4">
    <source>
        <dbReference type="NCBIfam" id="TIGR03130"/>
    </source>
</evidence>
<dbReference type="HAMAP" id="MF_00710">
    <property type="entry name" value="Malonate_deCO2ase_dsu"/>
    <property type="match status" value="1"/>
</dbReference>
<protein>
    <recommendedName>
        <fullName evidence="4">Malonate decarboxylase acyl carrier protein</fullName>
    </recommendedName>
</protein>
<dbReference type="NCBIfam" id="NF002293">
    <property type="entry name" value="PRK01220.1"/>
    <property type="match status" value="1"/>
</dbReference>
<evidence type="ECO:0000256" key="1">
    <source>
        <dbReference type="ARBA" id="ARBA00004496"/>
    </source>
</evidence>
<dbReference type="NCBIfam" id="TIGR03130">
    <property type="entry name" value="malonate_delta"/>
    <property type="match status" value="1"/>
</dbReference>
<proteinExistence type="inferred from homology"/>
<dbReference type="InterPro" id="IPR009662">
    <property type="entry name" value="Malonate_deCO2ase_dsu"/>
</dbReference>
<keyword evidence="2" id="KW-0963">Cytoplasm</keyword>
<sequence length="103" mass="11314">MEVLTYSFPATKKIESQAHIGVVGSGDLEIIMKPSDKEYTEVTIRTGTTGFNDTWKSVLERFFSQNEVSAKIKINDFGATPGVVSLRLAQALEVSCNVDSIKK</sequence>
<dbReference type="RefSeq" id="WP_205171194.1">
    <property type="nucleotide sequence ID" value="NZ_JAFBDZ010000002.1"/>
</dbReference>
<comment type="subcellular location">
    <subcellularLocation>
        <location evidence="1">Cytoplasm</location>
    </subcellularLocation>
</comment>
<dbReference type="Proteomes" id="UP001646157">
    <property type="component" value="Unassembled WGS sequence"/>
</dbReference>
<organism evidence="5 6">
    <name type="scientific">Rossellomorea pakistanensis</name>
    <dbReference type="NCBI Taxonomy" id="992288"/>
    <lineage>
        <taxon>Bacteria</taxon>
        <taxon>Bacillati</taxon>
        <taxon>Bacillota</taxon>
        <taxon>Bacilli</taxon>
        <taxon>Bacillales</taxon>
        <taxon>Bacillaceae</taxon>
        <taxon>Rossellomorea</taxon>
    </lineage>
</organism>
<evidence type="ECO:0000256" key="2">
    <source>
        <dbReference type="ARBA" id="ARBA00022490"/>
    </source>
</evidence>
<name>A0ABS2NC50_9BACI</name>
<gene>
    <name evidence="5" type="ORF">JOC86_001926</name>
</gene>
<comment type="caution">
    <text evidence="5">The sequence shown here is derived from an EMBL/GenBank/DDBJ whole genome shotgun (WGS) entry which is preliminary data.</text>
</comment>
<keyword evidence="6" id="KW-1185">Reference proteome</keyword>
<accession>A0ABS2NC50</accession>
<evidence type="ECO:0000313" key="5">
    <source>
        <dbReference type="EMBL" id="MBM7585384.1"/>
    </source>
</evidence>